<dbReference type="InterPro" id="IPR006461">
    <property type="entry name" value="PLAC_motif_containing"/>
</dbReference>
<dbReference type="Gene3D" id="1.10.720.30">
    <property type="entry name" value="SAP domain"/>
    <property type="match status" value="1"/>
</dbReference>
<evidence type="ECO:0000256" key="2">
    <source>
        <dbReference type="SAM" id="MobiDB-lite"/>
    </source>
</evidence>
<feature type="compositionally biased region" description="Basic and acidic residues" evidence="2">
    <location>
        <begin position="445"/>
        <end position="458"/>
    </location>
</feature>
<dbReference type="SUPFAM" id="SSF54928">
    <property type="entry name" value="RNA-binding domain, RBD"/>
    <property type="match status" value="1"/>
</dbReference>
<name>A0ABP0UCS3_9BRYO</name>
<dbReference type="InterPro" id="IPR035979">
    <property type="entry name" value="RBD_domain_sf"/>
</dbReference>
<dbReference type="PROSITE" id="PS50800">
    <property type="entry name" value="SAP"/>
    <property type="match status" value="1"/>
</dbReference>
<dbReference type="NCBIfam" id="TIGR01571">
    <property type="entry name" value="A_thal_Cys_rich"/>
    <property type="match status" value="1"/>
</dbReference>
<dbReference type="Proteomes" id="UP001497512">
    <property type="component" value="Chromosome 2"/>
</dbReference>
<feature type="compositionally biased region" description="Basic and acidic residues" evidence="2">
    <location>
        <begin position="422"/>
        <end position="433"/>
    </location>
</feature>
<feature type="region of interest" description="Disordered" evidence="2">
    <location>
        <begin position="644"/>
        <end position="708"/>
    </location>
</feature>
<feature type="region of interest" description="Disordered" evidence="2">
    <location>
        <begin position="391"/>
        <end position="496"/>
    </location>
</feature>
<dbReference type="SMART" id="SM00513">
    <property type="entry name" value="SAP"/>
    <property type="match status" value="1"/>
</dbReference>
<proteinExistence type="predicted"/>
<feature type="region of interest" description="Disordered" evidence="2">
    <location>
        <begin position="346"/>
        <end position="368"/>
    </location>
</feature>
<feature type="compositionally biased region" description="Acidic residues" evidence="2">
    <location>
        <begin position="397"/>
        <end position="408"/>
    </location>
</feature>
<keyword evidence="1" id="KW-0175">Coiled coil</keyword>
<dbReference type="Pfam" id="PF04749">
    <property type="entry name" value="PLAC8"/>
    <property type="match status" value="1"/>
</dbReference>
<evidence type="ECO:0000259" key="3">
    <source>
        <dbReference type="PROSITE" id="PS50800"/>
    </source>
</evidence>
<feature type="compositionally biased region" description="Low complexity" evidence="2">
    <location>
        <begin position="543"/>
        <end position="553"/>
    </location>
</feature>
<gene>
    <name evidence="4" type="ORF">CSSPTR1EN2_LOCUS13752</name>
</gene>
<feature type="compositionally biased region" description="Basic and acidic residues" evidence="2">
    <location>
        <begin position="348"/>
        <end position="357"/>
    </location>
</feature>
<dbReference type="Pfam" id="PF02037">
    <property type="entry name" value="SAP"/>
    <property type="match status" value="1"/>
</dbReference>
<evidence type="ECO:0000313" key="4">
    <source>
        <dbReference type="EMBL" id="CAK9217001.1"/>
    </source>
</evidence>
<feature type="compositionally biased region" description="Basic and acidic residues" evidence="2">
    <location>
        <begin position="483"/>
        <end position="494"/>
    </location>
</feature>
<feature type="compositionally biased region" description="Pro residues" evidence="2">
    <location>
        <begin position="667"/>
        <end position="693"/>
    </location>
</feature>
<dbReference type="InterPro" id="IPR036361">
    <property type="entry name" value="SAP_dom_sf"/>
</dbReference>
<accession>A0ABP0UCS3</accession>
<dbReference type="InterPro" id="IPR003034">
    <property type="entry name" value="SAP_dom"/>
</dbReference>
<dbReference type="InterPro" id="IPR034257">
    <property type="entry name" value="Acinus_RRM"/>
</dbReference>
<organism evidence="4 5">
    <name type="scientific">Sphagnum troendelagicum</name>
    <dbReference type="NCBI Taxonomy" id="128251"/>
    <lineage>
        <taxon>Eukaryota</taxon>
        <taxon>Viridiplantae</taxon>
        <taxon>Streptophyta</taxon>
        <taxon>Embryophyta</taxon>
        <taxon>Bryophyta</taxon>
        <taxon>Sphagnophytina</taxon>
        <taxon>Sphagnopsida</taxon>
        <taxon>Sphagnales</taxon>
        <taxon>Sphagnaceae</taxon>
        <taxon>Sphagnum</taxon>
    </lineage>
</organism>
<feature type="region of interest" description="Disordered" evidence="2">
    <location>
        <begin position="530"/>
        <end position="553"/>
    </location>
</feature>
<feature type="coiled-coil region" evidence="1">
    <location>
        <begin position="36"/>
        <end position="66"/>
    </location>
</feature>
<sequence>MSTPLPAYGNRTPEQLKVAELRDELRRRGVHIKGLKKDLVDRLEELLRHEEQQQQLQRQLLLQQQEVAVLGTGGVSQAPGLGNIDDTQPVTPVLKNKLAEVEAEIQAGAVVELVAEEAAGQLPEVKLVLENEAVDVGKAIAEELFGDTEHVETIVDYKEAPIATEEKPAQEENGLPEVAEALAASEAVVHEKENDVIESQSQAPAAEEAVVIESDAAPAEEEVAADAAAQQVAFQPPVAEAVEEEAALEAVAEPAEEEESARRAVVEPESGPVIAALDEEAVTPLEEEVVAPMEDEEVIVVTEVVTEETQVTTEEFKSTTEFLVETPGGSMDGEEEEVVEKTVVTQVDGREEEAREEVGEEEAGTTTGEEKIVREEEVIVEEIRDFEQDVEMKTETVVEEESAELQDELEIRLEAAAPEADPELKAKDVKPMEVDIDTQSRPKRKEGDGEGRLQEPSKRQRRWNTGKNDIDVKAPPKVLQTESVKEETSSEVKETAAPSLATLPLAVPASSTPKSASGLERFAISRPALSRSDVPVNGETQKTRVVPPSTKPPTTSLKIDKFLRPFTHKAVKELLANTGAVQAMWMDQIKTHCYVMYSTVDEAVATRNALYNLQWPPQGGRLLTAEFVEPEEVKIRCDGEKAATSNASITRGPVPANNTPAEHVVSAPPPTHPSSLPPVPASGLPPPPPLPPPARERPPMPSKQGKFQAPPAKMLFGQTVQQQPPLPPALLPPPPPPALVLVPNHVHPLPLKTHHLLQLTYMLVVFLDLTNTETKCTWSSGCWTLWCPHATFGTIANALDNTPGSIDKSEEYAWRQMWCGSAWFSHPYRTKLRAKYQLPEKPCSDFHAHCLLSPCALCQEYRELELRGVDMVLLKRLRMQELQKMDPSRGLMMHPLRALNDCLIPVMSVTEMIAKHNEHPTLDHLVLETGIEKEIVGKVEKDERFLQLYAFSIGMNKDIRQSEGP</sequence>
<protein>
    <recommendedName>
        <fullName evidence="3">SAP domain-containing protein</fullName>
    </recommendedName>
</protein>
<evidence type="ECO:0000313" key="5">
    <source>
        <dbReference type="Proteomes" id="UP001497512"/>
    </source>
</evidence>
<reference evidence="4" key="1">
    <citation type="submission" date="2024-02" db="EMBL/GenBank/DDBJ databases">
        <authorList>
            <consortium name="ELIXIR-Norway"/>
            <consortium name="Elixir Norway"/>
        </authorList>
    </citation>
    <scope>NUCLEOTIDE SEQUENCE</scope>
</reference>
<evidence type="ECO:0000256" key="1">
    <source>
        <dbReference type="SAM" id="Coils"/>
    </source>
</evidence>
<keyword evidence="5" id="KW-1185">Reference proteome</keyword>
<feature type="domain" description="SAP" evidence="3">
    <location>
        <begin position="13"/>
        <end position="47"/>
    </location>
</feature>
<dbReference type="PANTHER" id="PTHR47031:SF3">
    <property type="entry name" value="SAP DOMAIN-CONTAINING PROTEIN"/>
    <property type="match status" value="1"/>
</dbReference>
<dbReference type="CDD" id="cd12432">
    <property type="entry name" value="RRM_ACINU"/>
    <property type="match status" value="1"/>
</dbReference>
<dbReference type="EMBL" id="OZ019894">
    <property type="protein sequence ID" value="CAK9217001.1"/>
    <property type="molecule type" value="Genomic_DNA"/>
</dbReference>
<dbReference type="PANTHER" id="PTHR47031">
    <property type="entry name" value="SAP DNA-BINDING DOMAIN-CONTAINING PROTEIN"/>
    <property type="match status" value="1"/>
</dbReference>
<dbReference type="SUPFAM" id="SSF68906">
    <property type="entry name" value="SAP domain"/>
    <property type="match status" value="1"/>
</dbReference>